<feature type="domain" description="Post-SET" evidence="8">
    <location>
        <begin position="936"/>
        <end position="952"/>
    </location>
</feature>
<evidence type="ECO:0000256" key="5">
    <source>
        <dbReference type="ARBA" id="ARBA00023163"/>
    </source>
</evidence>
<feature type="domain" description="SET" evidence="7">
    <location>
        <begin position="843"/>
        <end position="930"/>
    </location>
</feature>
<dbReference type="SMART" id="SM00508">
    <property type="entry name" value="PostSET"/>
    <property type="match status" value="1"/>
</dbReference>
<dbReference type="SMART" id="SM00317">
    <property type="entry name" value="SET"/>
    <property type="match status" value="1"/>
</dbReference>
<accession>A0AAW0YCZ7</accession>
<keyword evidence="3" id="KW-0949">S-adenosyl-L-methionine</keyword>
<evidence type="ECO:0000259" key="8">
    <source>
        <dbReference type="PROSITE" id="PS50868"/>
    </source>
</evidence>
<evidence type="ECO:0000313" key="10">
    <source>
        <dbReference type="Proteomes" id="UP001445076"/>
    </source>
</evidence>
<sequence>MSSMETTAQMSSVAPHEIPSMHVSTQESAASNELSMIGNLISHVEHQCMTEDPAHHTHESKNTTSLEFAGNVKNGMEEPAVKKQRLDATLPRQPGVHRQVRTAIKKCPSSIEDVELLQVVRGPPPPGTDVFVPPPVSPVKFSPIVKKSASPRRYTNIRLMRGSRGYQYRRAAPHIPAQEHYQGANSGIPMAPPAAPAPIQVTMHTMASTSGQILAQGAPASFQQFGGQSSPYPTAAQLASPVSHLSPALQVAPQVTSQVAPQVSPQVSPQVLTVVSAPSVAVPQGYTLQYVGSFRDGEMTSGGGGLVTYPTAPVVVPQPQLVVTPQQSSMVVPQVVNTNITYSFTAPETLVINSPAMVPGMQSVQYLPQQQQHHHHHHHHQQQPVMHHTDQQVSSVMQYSQTGVSPQHTQVPVSHIHTGQVHTPCIQFSELQTGQVCMQQHHPQPQPPISSRELTFSSSSPKQLHTPECIVNSPSRGNLDMSSLSLPAPPTVSTCSVPIPRQRPQASVAPQIIRPQPIHTSTTTESSLMDAQNHSRLPFADRPLVGGVRTVATVAPAVITTSVVSVTTCSSATKLTSVETNPKIATVRPRPTYSYRDAMKEKQNERQKQRQEILQIDKISEPEFMNNPLASDSETDSENETCQDAEEKDDRMETQSYKLVLRKDTTLSSGFNVLPISGPTAPLPAPEVKELRIKAKVSVGPKRKKNKNHDPEKDLIFVNKDTNSDLYVNEQLPNFSINPMHNPADDPAMFERPKTCSTEPYIVFELTSEDGFHVESRHVSEVWQKVFDAVAAARASMRVDSKMPTNLQQSGGAMSGLHMLGLTHNAVQYLLEQLPGAKDCHKYSFQVIRSSLCDMREKDYESKGIGCYMFRIDDDIVIDATMHGNAARFINHSCDPNCYSRVVDILGKKHIIIFALRRILRGEELTYDYKFPIEEDKIPCTCGTRRCRKYLN</sequence>
<dbReference type="PANTHER" id="PTHR45838">
    <property type="entry name" value="HISTONE-LYSINE-N-METHYLTRANSFERASE 2 KMT2 FAMILY MEMBER"/>
    <property type="match status" value="1"/>
</dbReference>
<evidence type="ECO:0000256" key="4">
    <source>
        <dbReference type="ARBA" id="ARBA00023015"/>
    </source>
</evidence>
<dbReference type="InterPro" id="IPR001214">
    <property type="entry name" value="SET_dom"/>
</dbReference>
<dbReference type="GO" id="GO:0035097">
    <property type="term" value="C:histone methyltransferase complex"/>
    <property type="evidence" value="ECO:0007669"/>
    <property type="project" value="TreeGrafter"/>
</dbReference>
<evidence type="ECO:0000256" key="6">
    <source>
        <dbReference type="SAM" id="MobiDB-lite"/>
    </source>
</evidence>
<evidence type="ECO:0000256" key="3">
    <source>
        <dbReference type="ARBA" id="ARBA00022691"/>
    </source>
</evidence>
<dbReference type="PANTHER" id="PTHR45838:SF4">
    <property type="entry name" value="HISTONE-LYSINE N-METHYLTRANSFERASE TRITHORAX"/>
    <property type="match status" value="1"/>
</dbReference>
<evidence type="ECO:0000259" key="7">
    <source>
        <dbReference type="PROSITE" id="PS50280"/>
    </source>
</evidence>
<reference evidence="9 10" key="1">
    <citation type="journal article" date="2024" name="BMC Genomics">
        <title>Genome assembly of redclaw crayfish (Cherax quadricarinatus) provides insights into its immune adaptation and hypoxia tolerance.</title>
        <authorList>
            <person name="Liu Z."/>
            <person name="Zheng J."/>
            <person name="Li H."/>
            <person name="Fang K."/>
            <person name="Wang S."/>
            <person name="He J."/>
            <person name="Zhou D."/>
            <person name="Weng S."/>
            <person name="Chi M."/>
            <person name="Gu Z."/>
            <person name="He J."/>
            <person name="Li F."/>
            <person name="Wang M."/>
        </authorList>
    </citation>
    <scope>NUCLEOTIDE SEQUENCE [LARGE SCALE GENOMIC DNA]</scope>
    <source>
        <strain evidence="9">ZL_2023a</strain>
    </source>
</reference>
<keyword evidence="5" id="KW-0804">Transcription</keyword>
<dbReference type="GO" id="GO:0032259">
    <property type="term" value="P:methylation"/>
    <property type="evidence" value="ECO:0007669"/>
    <property type="project" value="UniProtKB-KW"/>
</dbReference>
<dbReference type="Pfam" id="PF00856">
    <property type="entry name" value="SET"/>
    <property type="match status" value="1"/>
</dbReference>
<feature type="compositionally biased region" description="Acidic residues" evidence="6">
    <location>
        <begin position="633"/>
        <end position="647"/>
    </location>
</feature>
<dbReference type="SMART" id="SM00542">
    <property type="entry name" value="FYRC"/>
    <property type="match status" value="1"/>
</dbReference>
<evidence type="ECO:0000256" key="2">
    <source>
        <dbReference type="ARBA" id="ARBA00022679"/>
    </source>
</evidence>
<dbReference type="Proteomes" id="UP001445076">
    <property type="component" value="Unassembled WGS sequence"/>
</dbReference>
<feature type="compositionally biased region" description="Polar residues" evidence="6">
    <location>
        <begin position="452"/>
        <end position="463"/>
    </location>
</feature>
<feature type="region of interest" description="Disordered" evidence="6">
    <location>
        <begin position="439"/>
        <end position="467"/>
    </location>
</feature>
<keyword evidence="10" id="KW-1185">Reference proteome</keyword>
<dbReference type="Gene3D" id="3.30.160.360">
    <property type="match status" value="1"/>
</dbReference>
<name>A0AAW0YCZ7_CHEQU</name>
<comment type="caution">
    <text evidence="9">The sequence shown here is derived from an EMBL/GenBank/DDBJ whole genome shotgun (WGS) entry which is preliminary data.</text>
</comment>
<feature type="compositionally biased region" description="Polar residues" evidence="6">
    <location>
        <begin position="22"/>
        <end position="31"/>
    </location>
</feature>
<dbReference type="PROSITE" id="PS50868">
    <property type="entry name" value="POST_SET"/>
    <property type="match status" value="1"/>
</dbReference>
<dbReference type="InterPro" id="IPR046341">
    <property type="entry name" value="SET_dom_sf"/>
</dbReference>
<keyword evidence="4" id="KW-0805">Transcription regulation</keyword>
<organism evidence="9 10">
    <name type="scientific">Cherax quadricarinatus</name>
    <name type="common">Australian red claw crayfish</name>
    <dbReference type="NCBI Taxonomy" id="27406"/>
    <lineage>
        <taxon>Eukaryota</taxon>
        <taxon>Metazoa</taxon>
        <taxon>Ecdysozoa</taxon>
        <taxon>Arthropoda</taxon>
        <taxon>Crustacea</taxon>
        <taxon>Multicrustacea</taxon>
        <taxon>Malacostraca</taxon>
        <taxon>Eumalacostraca</taxon>
        <taxon>Eucarida</taxon>
        <taxon>Decapoda</taxon>
        <taxon>Pleocyemata</taxon>
        <taxon>Astacidea</taxon>
        <taxon>Parastacoidea</taxon>
        <taxon>Parastacidae</taxon>
        <taxon>Cherax</taxon>
    </lineage>
</organism>
<dbReference type="GO" id="GO:0045893">
    <property type="term" value="P:positive regulation of DNA-templated transcription"/>
    <property type="evidence" value="ECO:0007669"/>
    <property type="project" value="TreeGrafter"/>
</dbReference>
<protein>
    <submittedName>
        <fullName evidence="9">Uncharacterized protein</fullName>
    </submittedName>
</protein>
<feature type="region of interest" description="Disordered" evidence="6">
    <location>
        <begin position="1"/>
        <end position="31"/>
    </location>
</feature>
<dbReference type="InterPro" id="IPR003889">
    <property type="entry name" value="FYrich_C"/>
</dbReference>
<evidence type="ECO:0000313" key="9">
    <source>
        <dbReference type="EMBL" id="KAK8753260.1"/>
    </source>
</evidence>
<dbReference type="Gene3D" id="2.170.270.10">
    <property type="entry name" value="SET domain"/>
    <property type="match status" value="1"/>
</dbReference>
<dbReference type="AlphaFoldDB" id="A0AAW0YCZ7"/>
<dbReference type="GO" id="GO:0042800">
    <property type="term" value="F:histone H3K4 methyltransferase activity"/>
    <property type="evidence" value="ECO:0007669"/>
    <property type="project" value="TreeGrafter"/>
</dbReference>
<keyword evidence="2" id="KW-0808">Transferase</keyword>
<keyword evidence="1" id="KW-0489">Methyltransferase</keyword>
<dbReference type="InterPro" id="IPR003616">
    <property type="entry name" value="Post-SET_dom"/>
</dbReference>
<proteinExistence type="predicted"/>
<dbReference type="EMBL" id="JARKIK010000003">
    <property type="protein sequence ID" value="KAK8753260.1"/>
    <property type="molecule type" value="Genomic_DNA"/>
</dbReference>
<dbReference type="SUPFAM" id="SSF82199">
    <property type="entry name" value="SET domain"/>
    <property type="match status" value="1"/>
</dbReference>
<evidence type="ECO:0000256" key="1">
    <source>
        <dbReference type="ARBA" id="ARBA00022603"/>
    </source>
</evidence>
<dbReference type="Pfam" id="PF05965">
    <property type="entry name" value="FYRC"/>
    <property type="match status" value="1"/>
</dbReference>
<dbReference type="PROSITE" id="PS51543">
    <property type="entry name" value="FYRC"/>
    <property type="match status" value="1"/>
</dbReference>
<feature type="region of interest" description="Disordered" evidence="6">
    <location>
        <begin position="617"/>
        <end position="655"/>
    </location>
</feature>
<gene>
    <name evidence="9" type="ORF">OTU49_003600</name>
</gene>
<feature type="compositionally biased region" description="Polar residues" evidence="6">
    <location>
        <begin position="1"/>
        <end position="12"/>
    </location>
</feature>
<dbReference type="PROSITE" id="PS50280">
    <property type="entry name" value="SET"/>
    <property type="match status" value="1"/>
</dbReference>